<reference evidence="2 3" key="1">
    <citation type="submission" date="2019-04" db="EMBL/GenBank/DDBJ databases">
        <authorList>
            <person name="Jiang L."/>
        </authorList>
    </citation>
    <scope>NUCLEOTIDE SEQUENCE [LARGE SCALE GENOMIC DNA]</scope>
    <source>
        <strain evidence="2 3">YIM 131853</strain>
    </source>
</reference>
<evidence type="ECO:0000313" key="3">
    <source>
        <dbReference type="Proteomes" id="UP000309133"/>
    </source>
</evidence>
<dbReference type="Proteomes" id="UP000309133">
    <property type="component" value="Unassembled WGS sequence"/>
</dbReference>
<keyword evidence="3" id="KW-1185">Reference proteome</keyword>
<sequence length="947" mass="94892">MSGASSFGSLSLARRISRRAAGPLVAIALLALVASAAATAGVLVVGSAMTAAVRYDLDTDAAPAERQLTATALGGPQSGPSADPEASGLAPAVDAVWGDQQDRLAEIRDSMPSALRQVTDEVEQTTVFPEVAAAILPGARPAVPTELALGVDPRLDQRVELVDGEWPAPFTTSEGVDIVLSVASANAARWQIGDVRSLSELGGIPTTVRLSGIFQARDAADPYWTNTSSVLEPSFRLSPDGGTIVIAQGYVDASSWPVMPTFAGVASTSVWFGIDRSRITTDAVPAIQRDIRRFTGQAWQIAPATEELDSSTVRQLRFSTDAADLFDRSLARNAVTADALALLGSGPFAAALAALFLAARLLGVRLAPSIALLRARGGSLLRIRGTVAGAIALWVLPATVVGVVAGALFGDSFAARAAPSVGAGAEVLGEVLGGVPVEHIGPVAGIAAGIALAVALVTCLGSAAVLPISTVAGSSRGARGRVLVEVAIVLLAVLLLVLTGLTGSPVSGSSPTLDPLLAVLPVSLASVAVVLALGIGPALLGGLLRAGRRRRGLFGLLGAARAVRGSVAVSAGLAALVMGISVALFSGALLSTLESGIDEEARATVGADIAVAEPAITPDGVAELAELPGVASAAGVASVRSQELAVGQSTERITVLVVPVAELQRVQRGVPGAVGLPAPLAIPAGAEQAVPVLLSDRAADLVGDAPLALGGRTLDVLGVVPGVSPLTSNETWILVDAVNADAILGQVRNSDRVLLRRTDADGGTDRAVDGDLLAAIADARPNATVSYPAELTAARRGSPLVAALQTAVLSAALGAGLLCAAAVVMTLALGAGARRRVSWIVGAFGAPRTAAGALAAWEVGPSVAIGLLTGVLTGVALPYLVLPRVGLRLFTGGVDEPAIALDPSVTAAMVGGFALLVGATVAIAAWTAGRRQARPGGPPDPTMGAAD</sequence>
<evidence type="ECO:0000313" key="2">
    <source>
        <dbReference type="EMBL" id="THG33518.1"/>
    </source>
</evidence>
<dbReference type="AlphaFoldDB" id="A0A4S4FT63"/>
<evidence type="ECO:0000256" key="1">
    <source>
        <dbReference type="SAM" id="Phobius"/>
    </source>
</evidence>
<feature type="transmembrane region" description="Helical" evidence="1">
    <location>
        <begin position="522"/>
        <end position="544"/>
    </location>
</feature>
<accession>A0A4S4FT63</accession>
<keyword evidence="1" id="KW-0812">Transmembrane</keyword>
<keyword evidence="1" id="KW-0472">Membrane</keyword>
<feature type="transmembrane region" description="Helical" evidence="1">
    <location>
        <begin position="807"/>
        <end position="830"/>
    </location>
</feature>
<feature type="transmembrane region" description="Helical" evidence="1">
    <location>
        <begin position="446"/>
        <end position="470"/>
    </location>
</feature>
<evidence type="ECO:0008006" key="4">
    <source>
        <dbReference type="Google" id="ProtNLM"/>
    </source>
</evidence>
<feature type="transmembrane region" description="Helical" evidence="1">
    <location>
        <begin position="863"/>
        <end position="882"/>
    </location>
</feature>
<dbReference type="OrthoDB" id="3719151at2"/>
<organism evidence="2 3">
    <name type="scientific">Naasia lichenicola</name>
    <dbReference type="NCBI Taxonomy" id="2565933"/>
    <lineage>
        <taxon>Bacteria</taxon>
        <taxon>Bacillati</taxon>
        <taxon>Actinomycetota</taxon>
        <taxon>Actinomycetes</taxon>
        <taxon>Micrococcales</taxon>
        <taxon>Microbacteriaceae</taxon>
        <taxon>Naasia</taxon>
    </lineage>
</organism>
<protein>
    <recommendedName>
        <fullName evidence="4">FtsX-like permease family protein</fullName>
    </recommendedName>
</protein>
<feature type="transmembrane region" description="Helical" evidence="1">
    <location>
        <begin position="482"/>
        <end position="502"/>
    </location>
</feature>
<dbReference type="RefSeq" id="WP_136426300.1">
    <property type="nucleotide sequence ID" value="NZ_SSSM01000001.1"/>
</dbReference>
<keyword evidence="1" id="KW-1133">Transmembrane helix</keyword>
<name>A0A4S4FT63_9MICO</name>
<feature type="transmembrane region" description="Helical" evidence="1">
    <location>
        <begin position="903"/>
        <end position="926"/>
    </location>
</feature>
<gene>
    <name evidence="2" type="ORF">E6C64_04060</name>
</gene>
<proteinExistence type="predicted"/>
<comment type="caution">
    <text evidence="2">The sequence shown here is derived from an EMBL/GenBank/DDBJ whole genome shotgun (WGS) entry which is preliminary data.</text>
</comment>
<feature type="transmembrane region" description="Helical" evidence="1">
    <location>
        <begin position="383"/>
        <end position="409"/>
    </location>
</feature>
<feature type="transmembrane region" description="Helical" evidence="1">
    <location>
        <begin position="565"/>
        <end position="590"/>
    </location>
</feature>
<feature type="transmembrane region" description="Helical" evidence="1">
    <location>
        <begin position="339"/>
        <end position="362"/>
    </location>
</feature>
<dbReference type="EMBL" id="SSSM01000001">
    <property type="protein sequence ID" value="THG33518.1"/>
    <property type="molecule type" value="Genomic_DNA"/>
</dbReference>